<sequence length="380" mass="40421">MESRANYALVGLFTLAVLAAVFGFVYWFNSGAGGRKQDVRVIFSGTVTGLGRGSSVLFNGLRVGEVTRIELQPDDPRRIYAVIQVDNTTPLRVDTRARIEAQGLAGVVAVQLLGGEPNSPVLTAQPGQSMPVIVAERSELQDIIETVRTIAKRADEMLGSIEGLVKENAGSISNTVRNVEKFSAALGNNADGVDKLMASFGTIADTIAPLSQKLGTLSEEVTQIVRSVDRRKVSDIVDNVDKFTAALGGSSGDVGKAVKDVASITEKLNKAADQVEGVLKSAQAFLNTAAGEDGRSAFSEVSDAAKSIRVLADNLDKRTAEITSGISRFTGPGLRDIETLATDGRRTLTDLNRTLRSLERNPQQFIFGGKPPLPQYGGSR</sequence>
<keyword evidence="1" id="KW-0472">Membrane</keyword>
<keyword evidence="1" id="KW-0812">Transmembrane</keyword>
<keyword evidence="4" id="KW-1185">Reference proteome</keyword>
<name>A0A1H5TW17_9HYPH</name>
<dbReference type="PANTHER" id="PTHR36698:SF2">
    <property type="entry name" value="MCE_MLAD DOMAIN-CONTAINING PROTEIN"/>
    <property type="match status" value="1"/>
</dbReference>
<dbReference type="OrthoDB" id="9808689at2"/>
<dbReference type="Gene3D" id="1.10.287.950">
    <property type="entry name" value="Methyl-accepting chemotaxis protein"/>
    <property type="match status" value="1"/>
</dbReference>
<dbReference type="PANTHER" id="PTHR36698">
    <property type="entry name" value="BLL5892 PROTEIN"/>
    <property type="match status" value="1"/>
</dbReference>
<evidence type="ECO:0000259" key="2">
    <source>
        <dbReference type="Pfam" id="PF02470"/>
    </source>
</evidence>
<gene>
    <name evidence="3" type="ORF">SAMN04488115_101795</name>
</gene>
<proteinExistence type="predicted"/>
<dbReference type="RefSeq" id="WP_103871114.1">
    <property type="nucleotide sequence ID" value="NZ_FNUY01000001.1"/>
</dbReference>
<reference evidence="3 4" key="1">
    <citation type="submission" date="2016-10" db="EMBL/GenBank/DDBJ databases">
        <authorList>
            <person name="de Groot N.N."/>
        </authorList>
    </citation>
    <scope>NUCLEOTIDE SEQUENCE [LARGE SCALE GENOMIC DNA]</scope>
    <source>
        <strain evidence="3 4">DSM 26656</strain>
    </source>
</reference>
<evidence type="ECO:0000256" key="1">
    <source>
        <dbReference type="SAM" id="Phobius"/>
    </source>
</evidence>
<keyword evidence="1" id="KW-1133">Transmembrane helix</keyword>
<dbReference type="InterPro" id="IPR003399">
    <property type="entry name" value="Mce/MlaD"/>
</dbReference>
<protein>
    <submittedName>
        <fullName evidence="3">Phospholipid/cholesterol/gamma-HCH transport system substrate-binding protein</fullName>
    </submittedName>
</protein>
<feature type="transmembrane region" description="Helical" evidence="1">
    <location>
        <begin position="7"/>
        <end position="28"/>
    </location>
</feature>
<dbReference type="AlphaFoldDB" id="A0A1H5TW17"/>
<dbReference type="Proteomes" id="UP000236743">
    <property type="component" value="Unassembled WGS sequence"/>
</dbReference>
<dbReference type="SUPFAM" id="SSF58104">
    <property type="entry name" value="Methyl-accepting chemotaxis protein (MCP) signaling domain"/>
    <property type="match status" value="1"/>
</dbReference>
<evidence type="ECO:0000313" key="3">
    <source>
        <dbReference type="EMBL" id="SEF67025.1"/>
    </source>
</evidence>
<organism evidence="3 4">
    <name type="scientific">Bosea lathyri</name>
    <dbReference type="NCBI Taxonomy" id="1036778"/>
    <lineage>
        <taxon>Bacteria</taxon>
        <taxon>Pseudomonadati</taxon>
        <taxon>Pseudomonadota</taxon>
        <taxon>Alphaproteobacteria</taxon>
        <taxon>Hyphomicrobiales</taxon>
        <taxon>Boseaceae</taxon>
        <taxon>Bosea</taxon>
    </lineage>
</organism>
<evidence type="ECO:0000313" key="4">
    <source>
        <dbReference type="Proteomes" id="UP000236743"/>
    </source>
</evidence>
<accession>A0A1H5TW17</accession>
<feature type="domain" description="Mce/MlaD" evidence="2">
    <location>
        <begin position="45"/>
        <end position="113"/>
    </location>
</feature>
<dbReference type="Pfam" id="PF02470">
    <property type="entry name" value="MlaD"/>
    <property type="match status" value="1"/>
</dbReference>
<dbReference type="EMBL" id="FNUY01000001">
    <property type="protein sequence ID" value="SEF67025.1"/>
    <property type="molecule type" value="Genomic_DNA"/>
</dbReference>